<dbReference type="Proteomes" id="UP000006443">
    <property type="component" value="Unassembled WGS sequence"/>
</dbReference>
<dbReference type="InterPro" id="IPR017896">
    <property type="entry name" value="4Fe4S_Fe-S-bd"/>
</dbReference>
<accession>C0GJ95</accession>
<keyword evidence="1" id="KW-0479">Metal-binding</keyword>
<keyword evidence="3" id="KW-0411">Iron-sulfur</keyword>
<comment type="caution">
    <text evidence="5">The sequence shown here is derived from an EMBL/GenBank/DDBJ whole genome shotgun (WGS) entry which is preliminary data.</text>
</comment>
<evidence type="ECO:0000256" key="2">
    <source>
        <dbReference type="ARBA" id="ARBA00023004"/>
    </source>
</evidence>
<gene>
    <name evidence="5" type="ORF">DealDRAFT_2554</name>
</gene>
<evidence type="ECO:0000259" key="4">
    <source>
        <dbReference type="PROSITE" id="PS51379"/>
    </source>
</evidence>
<name>C0GJ95_DETAL</name>
<dbReference type="OrthoDB" id="9803192at2"/>
<evidence type="ECO:0000313" key="6">
    <source>
        <dbReference type="Proteomes" id="UP000006443"/>
    </source>
</evidence>
<dbReference type="STRING" id="555088.DealDRAFT_2554"/>
<dbReference type="PANTHER" id="PTHR43122">
    <property type="entry name" value="FERREDOXIN SUBUNIT OF PYRUVATE:FLAVODOXIN OXIDOREDUCTASE-RELATED"/>
    <property type="match status" value="1"/>
</dbReference>
<evidence type="ECO:0000313" key="5">
    <source>
        <dbReference type="EMBL" id="EEG76580.1"/>
    </source>
</evidence>
<dbReference type="Gene3D" id="3.30.70.3270">
    <property type="match status" value="1"/>
</dbReference>
<keyword evidence="2" id="KW-0408">Iron</keyword>
<dbReference type="PROSITE" id="PS00198">
    <property type="entry name" value="4FE4S_FER_1"/>
    <property type="match status" value="2"/>
</dbReference>
<dbReference type="Pfam" id="PF12838">
    <property type="entry name" value="Fer4_7"/>
    <property type="match status" value="1"/>
</dbReference>
<dbReference type="PROSITE" id="PS51379">
    <property type="entry name" value="4FE4S_FER_2"/>
    <property type="match status" value="2"/>
</dbReference>
<dbReference type="EMBL" id="ACJM01000015">
    <property type="protein sequence ID" value="EEG76580.1"/>
    <property type="molecule type" value="Genomic_DNA"/>
</dbReference>
<dbReference type="eggNOG" id="COG1146">
    <property type="taxonomic scope" value="Bacteria"/>
</dbReference>
<organism evidence="5 6">
    <name type="scientific">Dethiobacter alkaliphilus AHT 1</name>
    <dbReference type="NCBI Taxonomy" id="555088"/>
    <lineage>
        <taxon>Bacteria</taxon>
        <taxon>Bacillati</taxon>
        <taxon>Bacillota</taxon>
        <taxon>Dethiobacteria</taxon>
        <taxon>Dethiobacterales</taxon>
        <taxon>Dethiobacteraceae</taxon>
        <taxon>Dethiobacter</taxon>
    </lineage>
</organism>
<protein>
    <submittedName>
        <fullName evidence="5">4Fe-4S ferredoxin iron-sulfur binding domain protein</fullName>
    </submittedName>
</protein>
<evidence type="ECO:0000256" key="3">
    <source>
        <dbReference type="ARBA" id="ARBA00023014"/>
    </source>
</evidence>
<dbReference type="GO" id="GO:0046872">
    <property type="term" value="F:metal ion binding"/>
    <property type="evidence" value="ECO:0007669"/>
    <property type="project" value="UniProtKB-KW"/>
</dbReference>
<sequence length="90" mass="9930">MAEKKFRNLRYEGPKGMFNVSPDLCKGCGLCKEKCPTDVLDWAKELGVYGTPIMGPARLEQCIACGICEMVCPDAAILIEKFDKKKAANK</sequence>
<evidence type="ECO:0000256" key="1">
    <source>
        <dbReference type="ARBA" id="ARBA00022723"/>
    </source>
</evidence>
<proteinExistence type="predicted"/>
<feature type="domain" description="4Fe-4S ferredoxin-type" evidence="4">
    <location>
        <begin position="16"/>
        <end position="45"/>
    </location>
</feature>
<dbReference type="InterPro" id="IPR017900">
    <property type="entry name" value="4Fe4S_Fe_S_CS"/>
</dbReference>
<dbReference type="RefSeq" id="WP_008518073.1">
    <property type="nucleotide sequence ID" value="NZ_ACJM01000015.1"/>
</dbReference>
<dbReference type="AlphaFoldDB" id="C0GJ95"/>
<dbReference type="GO" id="GO:0051536">
    <property type="term" value="F:iron-sulfur cluster binding"/>
    <property type="evidence" value="ECO:0007669"/>
    <property type="project" value="UniProtKB-KW"/>
</dbReference>
<keyword evidence="6" id="KW-1185">Reference proteome</keyword>
<reference evidence="5 6" key="1">
    <citation type="submission" date="2009-02" db="EMBL/GenBank/DDBJ databases">
        <title>Sequencing of the draft genome and assembly of Dethiobacter alkaliphilus AHT 1.</title>
        <authorList>
            <consortium name="US DOE Joint Genome Institute (JGI-PGF)"/>
            <person name="Lucas S."/>
            <person name="Copeland A."/>
            <person name="Lapidus A."/>
            <person name="Glavina del Rio T."/>
            <person name="Dalin E."/>
            <person name="Tice H."/>
            <person name="Bruce D."/>
            <person name="Goodwin L."/>
            <person name="Pitluck S."/>
            <person name="Larimer F."/>
            <person name="Land M.L."/>
            <person name="Hauser L."/>
            <person name="Muyzer G."/>
        </authorList>
    </citation>
    <scope>NUCLEOTIDE SEQUENCE [LARGE SCALE GENOMIC DNA]</scope>
    <source>
        <strain evidence="5 6">AHT 1</strain>
    </source>
</reference>
<dbReference type="Gene3D" id="3.30.70.20">
    <property type="match status" value="1"/>
</dbReference>
<dbReference type="SUPFAM" id="SSF54862">
    <property type="entry name" value="4Fe-4S ferredoxins"/>
    <property type="match status" value="1"/>
</dbReference>
<dbReference type="PANTHER" id="PTHR43122:SF1">
    <property type="entry name" value="IRON-SULFUR-BINDING PROTEIN"/>
    <property type="match status" value="1"/>
</dbReference>
<feature type="domain" description="4Fe-4S ferredoxin-type" evidence="4">
    <location>
        <begin position="50"/>
        <end position="82"/>
    </location>
</feature>